<dbReference type="GeneID" id="93295314"/>
<organism evidence="5 6">
    <name type="scientific">Pseudolactococcus raffinolactis</name>
    <dbReference type="NCBI Taxonomy" id="1366"/>
    <lineage>
        <taxon>Bacteria</taxon>
        <taxon>Bacillati</taxon>
        <taxon>Bacillota</taxon>
        <taxon>Bacilli</taxon>
        <taxon>Lactobacillales</taxon>
        <taxon>Streptococcaceae</taxon>
        <taxon>Pseudolactococcus</taxon>
    </lineage>
</organism>
<dbReference type="GO" id="GO:0016020">
    <property type="term" value="C:membrane"/>
    <property type="evidence" value="ECO:0007669"/>
    <property type="project" value="UniProtKB-SubCell"/>
</dbReference>
<dbReference type="OrthoDB" id="1809613at2"/>
<evidence type="ECO:0000256" key="2">
    <source>
        <dbReference type="ARBA" id="ARBA00022692"/>
    </source>
</evidence>
<evidence type="ECO:0000256" key="3">
    <source>
        <dbReference type="ARBA" id="ARBA00022989"/>
    </source>
</evidence>
<keyword evidence="4" id="KW-0472">Membrane</keyword>
<dbReference type="PANTHER" id="PTHR37306:SF1">
    <property type="entry name" value="COLICIN V PRODUCTION PROTEIN"/>
    <property type="match status" value="1"/>
</dbReference>
<sequence length="186" mass="20423">MIITILILAILIWAYLVGQSRGLALQGYYTLGSWVAIFIALKNYQSLGEKIILWVPFASATSDSKLAFYTSKLLFEIDHVFYATLAFLVVFLIVYGIVRLIGIFLSALENKIILGKGGNIIAGALAVCCVYFVLSLGLMVLSTIPIPLVQNQLAGSGLARVMLVNTPFFSGWLQETFITQITHIKV</sequence>
<reference evidence="5 6" key="1">
    <citation type="submission" date="2019-12" db="EMBL/GenBank/DDBJ databases">
        <title>Whole genome sequences of Lactococcus raffinolactis strains isolated from sewage.</title>
        <authorList>
            <person name="Ybazeta G."/>
            <person name="Ross M."/>
            <person name="Brabant-Kirwan D."/>
            <person name="Saleh M."/>
            <person name="Dillon J.A."/>
            <person name="Splinter K."/>
            <person name="Nokhbeh R."/>
        </authorList>
    </citation>
    <scope>NUCLEOTIDE SEQUENCE [LARGE SCALE GENOMIC DNA]</scope>
    <source>
        <strain evidence="5 6">Lr_19_5</strain>
    </source>
</reference>
<name>A0A2A5SD80_9LACT</name>
<dbReference type="AlphaFoldDB" id="A0A2A5SD80"/>
<evidence type="ECO:0000313" key="5">
    <source>
        <dbReference type="EMBL" id="QIW54036.1"/>
    </source>
</evidence>
<dbReference type="GO" id="GO:0009403">
    <property type="term" value="P:toxin biosynthetic process"/>
    <property type="evidence" value="ECO:0007669"/>
    <property type="project" value="InterPro"/>
</dbReference>
<keyword evidence="3" id="KW-1133">Transmembrane helix</keyword>
<dbReference type="Proteomes" id="UP000501945">
    <property type="component" value="Chromosome"/>
</dbReference>
<dbReference type="RefSeq" id="WP_061774411.1">
    <property type="nucleotide sequence ID" value="NZ_BAAAXH010000007.1"/>
</dbReference>
<evidence type="ECO:0000256" key="4">
    <source>
        <dbReference type="ARBA" id="ARBA00023136"/>
    </source>
</evidence>
<keyword evidence="2" id="KW-0812">Transmembrane</keyword>
<proteinExistence type="predicted"/>
<evidence type="ECO:0000313" key="6">
    <source>
        <dbReference type="Proteomes" id="UP000501945"/>
    </source>
</evidence>
<accession>A0A2A5SD80</accession>
<dbReference type="EMBL" id="CP047616">
    <property type="protein sequence ID" value="QIW54036.1"/>
    <property type="molecule type" value="Genomic_DNA"/>
</dbReference>
<comment type="subcellular location">
    <subcellularLocation>
        <location evidence="1">Membrane</location>
        <topology evidence="1">Multi-pass membrane protein</topology>
    </subcellularLocation>
</comment>
<protein>
    <submittedName>
        <fullName evidence="5">CvpA family protein</fullName>
    </submittedName>
</protein>
<gene>
    <name evidence="5" type="ORF">GU336_07730</name>
</gene>
<dbReference type="Pfam" id="PF02674">
    <property type="entry name" value="Colicin_V"/>
    <property type="match status" value="1"/>
</dbReference>
<evidence type="ECO:0000256" key="1">
    <source>
        <dbReference type="ARBA" id="ARBA00004141"/>
    </source>
</evidence>
<dbReference type="InterPro" id="IPR003825">
    <property type="entry name" value="Colicin-V_CvpA"/>
</dbReference>
<dbReference type="PANTHER" id="PTHR37306">
    <property type="entry name" value="COLICIN V PRODUCTION PROTEIN"/>
    <property type="match status" value="1"/>
</dbReference>